<keyword evidence="3" id="KW-0998">Cell outer membrane</keyword>
<evidence type="ECO:0000259" key="4">
    <source>
        <dbReference type="Pfam" id="PF13525"/>
    </source>
</evidence>
<dbReference type="Proteomes" id="UP000199702">
    <property type="component" value="Unassembled WGS sequence"/>
</dbReference>
<evidence type="ECO:0000256" key="3">
    <source>
        <dbReference type="ARBA" id="ARBA00023237"/>
    </source>
</evidence>
<keyword evidence="6" id="KW-1185">Reference proteome</keyword>
<feature type="domain" description="Outer membrane lipoprotein BamD-like" evidence="4">
    <location>
        <begin position="38"/>
        <end position="227"/>
    </location>
</feature>
<evidence type="ECO:0000313" key="5">
    <source>
        <dbReference type="EMBL" id="SEI95170.1"/>
    </source>
</evidence>
<dbReference type="NCBIfam" id="TIGR03302">
    <property type="entry name" value="OM_YfiO"/>
    <property type="match status" value="1"/>
</dbReference>
<protein>
    <submittedName>
        <fullName evidence="5">Outer membrane protein assembly factor BamD</fullName>
    </submittedName>
</protein>
<dbReference type="OrthoDB" id="9770761at2"/>
<accession>A0A1H6V3F9</accession>
<evidence type="ECO:0000256" key="2">
    <source>
        <dbReference type="ARBA" id="ARBA00023136"/>
    </source>
</evidence>
<keyword evidence="1" id="KW-0732">Signal</keyword>
<dbReference type="InterPro" id="IPR039565">
    <property type="entry name" value="BamD-like"/>
</dbReference>
<keyword evidence="2" id="KW-0472">Membrane</keyword>
<proteinExistence type="predicted"/>
<gene>
    <name evidence="5" type="ORF">SAMN05660918_2028</name>
</gene>
<evidence type="ECO:0000313" key="6">
    <source>
        <dbReference type="Proteomes" id="UP000199702"/>
    </source>
</evidence>
<sequence length="268" mass="30953">MNKFLYILLAILTLSSCSEYQKALKSDDVEFKTKVFHTQIEKKKYSKAIRLFEQYATSYRGKPQGESAFFNYAKALYATKQYITAAYQFESFASSYPKSANAEEAAFLGAESYSRVSPIYSLDQVDTDKALSKIQIFANKYPNSQYLPKANEIVKVLSEKLELKAFEIAKQYNTIGEFTRDYNAAIKALDNFVLNYPGSKFKEDALFYKYDSMYKLALNSIPSKKQERLNSAKTYYQSLIKFKADTKYLEKSNKMLETVDKELKQYTN</sequence>
<reference evidence="6" key="1">
    <citation type="submission" date="2016-10" db="EMBL/GenBank/DDBJ databases">
        <authorList>
            <person name="Varghese N."/>
            <person name="Submissions S."/>
        </authorList>
    </citation>
    <scope>NUCLEOTIDE SEQUENCE [LARGE SCALE GENOMIC DNA]</scope>
    <source>
        <strain evidence="6">DSM 17934</strain>
    </source>
</reference>
<dbReference type="Pfam" id="PF13525">
    <property type="entry name" value="YfiO"/>
    <property type="match status" value="1"/>
</dbReference>
<organism evidence="5 6">
    <name type="scientific">Flavobacterium terrigena</name>
    <dbReference type="NCBI Taxonomy" id="402734"/>
    <lineage>
        <taxon>Bacteria</taxon>
        <taxon>Pseudomonadati</taxon>
        <taxon>Bacteroidota</taxon>
        <taxon>Flavobacteriia</taxon>
        <taxon>Flavobacteriales</taxon>
        <taxon>Flavobacteriaceae</taxon>
        <taxon>Flavobacterium</taxon>
    </lineage>
</organism>
<dbReference type="Gene3D" id="1.25.40.10">
    <property type="entry name" value="Tetratricopeptide repeat domain"/>
    <property type="match status" value="1"/>
</dbReference>
<evidence type="ECO:0000256" key="1">
    <source>
        <dbReference type="ARBA" id="ARBA00022729"/>
    </source>
</evidence>
<dbReference type="InterPro" id="IPR017689">
    <property type="entry name" value="BamD"/>
</dbReference>
<dbReference type="PROSITE" id="PS51257">
    <property type="entry name" value="PROKAR_LIPOPROTEIN"/>
    <property type="match status" value="1"/>
</dbReference>
<dbReference type="EMBL" id="FNYA01000004">
    <property type="protein sequence ID" value="SEI95170.1"/>
    <property type="molecule type" value="Genomic_DNA"/>
</dbReference>
<name>A0A1H6V3F9_9FLAO</name>
<dbReference type="RefSeq" id="WP_091312558.1">
    <property type="nucleotide sequence ID" value="NZ_CBCSJU010000004.1"/>
</dbReference>
<dbReference type="InterPro" id="IPR011990">
    <property type="entry name" value="TPR-like_helical_dom_sf"/>
</dbReference>
<dbReference type="STRING" id="402734.SAMN05660918_2028"/>
<dbReference type="AlphaFoldDB" id="A0A1H6V3F9"/>